<reference evidence="2 3" key="1">
    <citation type="journal article" date="2023" name="Genes (Basel)">
        <title>Chromosome-Level Genome Assembly and Circadian Gene Repertoire of the Patagonia Blennie Eleginops maclovinus-The Closest Ancestral Proxy of Antarctic Cryonotothenioids.</title>
        <authorList>
            <person name="Cheng C.C."/>
            <person name="Rivera-Colon A.G."/>
            <person name="Minhas B.F."/>
            <person name="Wilson L."/>
            <person name="Rayamajhi N."/>
            <person name="Vargas-Chacoff L."/>
            <person name="Catchen J.M."/>
        </authorList>
    </citation>
    <scope>NUCLEOTIDE SEQUENCE [LARGE SCALE GENOMIC DNA]</scope>
    <source>
        <strain evidence="2">JMC-PN-2008</strain>
    </source>
</reference>
<evidence type="ECO:0000256" key="1">
    <source>
        <dbReference type="SAM" id="Phobius"/>
    </source>
</evidence>
<keyword evidence="1" id="KW-0812">Transmembrane</keyword>
<dbReference type="Proteomes" id="UP001346869">
    <property type="component" value="Unassembled WGS sequence"/>
</dbReference>
<gene>
    <name evidence="2" type="ORF">PBY51_016828</name>
</gene>
<evidence type="ECO:0000313" key="3">
    <source>
        <dbReference type="Proteomes" id="UP001346869"/>
    </source>
</evidence>
<sequence>MRTHPGSIIVQHLAEKQRDGAGVETLVGVLPSLLTACTLCYPVSVGECRVSGPNLRTAGFLHIILVLFFLHSWTHPGSIIVQHLAEKQRDGAGVETLVGVLPSLLTACTLCYPVSVGECRVSGPNLRTAGFLHIILVLFFLHSW</sequence>
<dbReference type="AlphaFoldDB" id="A0AAN7ZU38"/>
<proteinExistence type="predicted"/>
<keyword evidence="1" id="KW-0472">Membrane</keyword>
<keyword evidence="1" id="KW-1133">Transmembrane helix</keyword>
<accession>A0AAN7ZU38</accession>
<feature type="transmembrane region" description="Helical" evidence="1">
    <location>
        <begin position="55"/>
        <end position="74"/>
    </location>
</feature>
<reference evidence="2 3" key="2">
    <citation type="journal article" date="2023" name="Mol. Biol. Evol.">
        <title>Genomics of Secondarily Temperate Adaptation in the Only Non-Antarctic Icefish.</title>
        <authorList>
            <person name="Rivera-Colon A.G."/>
            <person name="Rayamajhi N."/>
            <person name="Minhas B.F."/>
            <person name="Madrigal G."/>
            <person name="Bilyk K.T."/>
            <person name="Yoon V."/>
            <person name="Hune M."/>
            <person name="Gregory S."/>
            <person name="Cheng C.H.C."/>
            <person name="Catchen J.M."/>
        </authorList>
    </citation>
    <scope>NUCLEOTIDE SEQUENCE [LARGE SCALE GENOMIC DNA]</scope>
    <source>
        <strain evidence="2">JMC-PN-2008</strain>
    </source>
</reference>
<comment type="caution">
    <text evidence="2">The sequence shown here is derived from an EMBL/GenBank/DDBJ whole genome shotgun (WGS) entry which is preliminary data.</text>
</comment>
<evidence type="ECO:0000313" key="2">
    <source>
        <dbReference type="EMBL" id="KAK5847721.1"/>
    </source>
</evidence>
<name>A0AAN7ZU38_ELEMC</name>
<organism evidence="2 3">
    <name type="scientific">Eleginops maclovinus</name>
    <name type="common">Patagonian blennie</name>
    <name type="synonym">Eleginus maclovinus</name>
    <dbReference type="NCBI Taxonomy" id="56733"/>
    <lineage>
        <taxon>Eukaryota</taxon>
        <taxon>Metazoa</taxon>
        <taxon>Chordata</taxon>
        <taxon>Craniata</taxon>
        <taxon>Vertebrata</taxon>
        <taxon>Euteleostomi</taxon>
        <taxon>Actinopterygii</taxon>
        <taxon>Neopterygii</taxon>
        <taxon>Teleostei</taxon>
        <taxon>Neoteleostei</taxon>
        <taxon>Acanthomorphata</taxon>
        <taxon>Eupercaria</taxon>
        <taxon>Perciformes</taxon>
        <taxon>Notothenioidei</taxon>
        <taxon>Eleginopidae</taxon>
        <taxon>Eleginops</taxon>
    </lineage>
</organism>
<keyword evidence="3" id="KW-1185">Reference proteome</keyword>
<protein>
    <submittedName>
        <fullName evidence="2">Uncharacterized protein</fullName>
    </submittedName>
</protein>
<dbReference type="EMBL" id="JAUZQC010000026">
    <property type="protein sequence ID" value="KAK5847721.1"/>
    <property type="molecule type" value="Genomic_DNA"/>
</dbReference>
<feature type="transmembrane region" description="Helical" evidence="1">
    <location>
        <begin position="25"/>
        <end position="43"/>
    </location>
</feature>